<keyword evidence="4" id="KW-0276">Fatty acid metabolism</keyword>
<evidence type="ECO:0000256" key="5">
    <source>
        <dbReference type="ARBA" id="ARBA00022989"/>
    </source>
</evidence>
<keyword evidence="6 13" id="KW-0560">Oxidoreductase</keyword>
<evidence type="ECO:0000256" key="6">
    <source>
        <dbReference type="ARBA" id="ARBA00023002"/>
    </source>
</evidence>
<gene>
    <name evidence="13" type="ORF">L9059_17670</name>
</gene>
<proteinExistence type="inferred from homology"/>
<feature type="transmembrane region" description="Helical" evidence="10">
    <location>
        <begin position="151"/>
        <end position="175"/>
    </location>
</feature>
<dbReference type="EC" id="1.14.19.-" evidence="13"/>
<dbReference type="GO" id="GO:0016491">
    <property type="term" value="F:oxidoreductase activity"/>
    <property type="evidence" value="ECO:0007669"/>
    <property type="project" value="UniProtKB-KW"/>
</dbReference>
<dbReference type="PANTHER" id="PTHR11351:SF33">
    <property type="entry name" value="DELTA-9 FATTY ACID DESATURASE, DESA"/>
    <property type="match status" value="1"/>
</dbReference>
<evidence type="ECO:0000313" key="13">
    <source>
        <dbReference type="EMBL" id="MCK1791983.1"/>
    </source>
</evidence>
<evidence type="ECO:0000256" key="10">
    <source>
        <dbReference type="SAM" id="Phobius"/>
    </source>
</evidence>
<dbReference type="RefSeq" id="WP_247292252.1">
    <property type="nucleotide sequence ID" value="NZ_JAKNRW010000015.1"/>
</dbReference>
<organism evidence="13 14">
    <name type="scientific">Pseudomonas violetae</name>
    <dbReference type="NCBI Taxonomy" id="2915813"/>
    <lineage>
        <taxon>Bacteria</taxon>
        <taxon>Pseudomonadati</taxon>
        <taxon>Pseudomonadota</taxon>
        <taxon>Gammaproteobacteria</taxon>
        <taxon>Pseudomonadales</taxon>
        <taxon>Pseudomonadaceae</taxon>
        <taxon>Pseudomonas</taxon>
    </lineage>
</organism>
<evidence type="ECO:0000256" key="2">
    <source>
        <dbReference type="ARBA" id="ARBA00008749"/>
    </source>
</evidence>
<keyword evidence="5 10" id="KW-1133">Transmembrane helix</keyword>
<keyword evidence="8" id="KW-0443">Lipid metabolism</keyword>
<evidence type="ECO:0000256" key="3">
    <source>
        <dbReference type="ARBA" id="ARBA00022692"/>
    </source>
</evidence>
<evidence type="ECO:0000259" key="12">
    <source>
        <dbReference type="Pfam" id="PF01610"/>
    </source>
</evidence>
<dbReference type="InterPro" id="IPR005804">
    <property type="entry name" value="FA_desaturase_dom"/>
</dbReference>
<keyword evidence="14" id="KW-1185">Reference proteome</keyword>
<evidence type="ECO:0000256" key="7">
    <source>
        <dbReference type="ARBA" id="ARBA00023004"/>
    </source>
</evidence>
<evidence type="ECO:0000256" key="9">
    <source>
        <dbReference type="ARBA" id="ARBA00023136"/>
    </source>
</evidence>
<keyword evidence="7" id="KW-0408">Iron</keyword>
<sequence length="408" mass="46215">MDMTDLLTTLQDTFFDWLMHGLGGFSGWQIVIYTLVTTHITIAAVTIFLHRSQAHRSVELRPPVSHFFRCWLWLTTGIVTREWVAVHRKHHAACDTSEDPHSPQTRGIAVVLLRGSELYAAAAKDRQMLDQYGAGTPNDWIERKLYTPHSLYGVGLMLAIDLLAFGAIGATVWAVQMLWIPVSAAGIVNGIGHWWGDRNFELADASRNIVPWGILIGGEELHNNHHTYPTSAKLSVRRYEFDLGWAYIRVLQMLGLATVRRGQPQLRLGSARPVADATMLNAIIANRYELMANYARRIQRVALAEWLRLRAQGHSVELANLRRARRWLHRDVRHMPTARQRQASSAIEQNQVLTELVTMREQLRPLWTPSGESGEQLVAHLQAWLKKAEASGSETLHQFAAMLRAVRT</sequence>
<evidence type="ECO:0000256" key="1">
    <source>
        <dbReference type="ARBA" id="ARBA00004141"/>
    </source>
</evidence>
<accession>A0ABT0F1V9</accession>
<feature type="transmembrane region" description="Helical" evidence="10">
    <location>
        <begin position="27"/>
        <end position="49"/>
    </location>
</feature>
<comment type="caution">
    <text evidence="13">The sequence shown here is derived from an EMBL/GenBank/DDBJ whole genome shotgun (WGS) entry which is preliminary data.</text>
</comment>
<dbReference type="InterPro" id="IPR002560">
    <property type="entry name" value="Transposase_DDE"/>
</dbReference>
<keyword evidence="3 10" id="KW-0812">Transmembrane</keyword>
<dbReference type="Pfam" id="PF01610">
    <property type="entry name" value="DDE_Tnp_ISL3"/>
    <property type="match status" value="1"/>
</dbReference>
<protein>
    <submittedName>
        <fullName evidence="13">Fatty acid desaturase</fullName>
        <ecNumber evidence="13">1.14.19.-</ecNumber>
    </submittedName>
</protein>
<name>A0ABT0F1V9_9PSED</name>
<dbReference type="EMBL" id="JAKNRW010000015">
    <property type="protein sequence ID" value="MCK1791983.1"/>
    <property type="molecule type" value="Genomic_DNA"/>
</dbReference>
<evidence type="ECO:0000256" key="8">
    <source>
        <dbReference type="ARBA" id="ARBA00023098"/>
    </source>
</evidence>
<comment type="subcellular location">
    <subcellularLocation>
        <location evidence="1">Membrane</location>
        <topology evidence="1">Multi-pass membrane protein</topology>
    </subcellularLocation>
</comment>
<reference evidence="13 14" key="1">
    <citation type="submission" date="2022-02" db="EMBL/GenBank/DDBJ databases">
        <title>Comparative genomics of the first Antarctic Pseudomonas spp. capable of biotransforming 2,4,6-Trinitrotoluene.</title>
        <authorList>
            <person name="Cabrera M.A."/>
            <person name="Marquez S.L."/>
            <person name="Perez-Donoso J.M."/>
        </authorList>
    </citation>
    <scope>NUCLEOTIDE SEQUENCE [LARGE SCALE GENOMIC DNA]</scope>
    <source>
        <strain evidence="13 14">TNT19</strain>
    </source>
</reference>
<dbReference type="PANTHER" id="PTHR11351">
    <property type="entry name" value="ACYL-COA DESATURASE"/>
    <property type="match status" value="1"/>
</dbReference>
<dbReference type="CDD" id="cd03505">
    <property type="entry name" value="Delta9-FADS-like"/>
    <property type="match status" value="1"/>
</dbReference>
<keyword evidence="9 10" id="KW-0472">Membrane</keyword>
<dbReference type="Proteomes" id="UP001299876">
    <property type="component" value="Unassembled WGS sequence"/>
</dbReference>
<comment type="similarity">
    <text evidence="2">Belongs to the fatty acid desaturase type 2 family.</text>
</comment>
<feature type="domain" description="Transposase IS204/IS1001/IS1096/IS1165 DDE" evidence="12">
    <location>
        <begin position="283"/>
        <end position="406"/>
    </location>
</feature>
<evidence type="ECO:0000259" key="11">
    <source>
        <dbReference type="Pfam" id="PF00487"/>
    </source>
</evidence>
<evidence type="ECO:0000256" key="4">
    <source>
        <dbReference type="ARBA" id="ARBA00022832"/>
    </source>
</evidence>
<feature type="domain" description="Fatty acid desaturase" evidence="11">
    <location>
        <begin position="27"/>
        <end position="247"/>
    </location>
</feature>
<dbReference type="Pfam" id="PF00487">
    <property type="entry name" value="FA_desaturase"/>
    <property type="match status" value="1"/>
</dbReference>
<dbReference type="InterPro" id="IPR015876">
    <property type="entry name" value="Acyl-CoA_DS"/>
</dbReference>
<evidence type="ECO:0000313" key="14">
    <source>
        <dbReference type="Proteomes" id="UP001299876"/>
    </source>
</evidence>